<gene>
    <name evidence="1" type="ORF">UFOVP127_120</name>
    <name evidence="2" type="ORF">UFOVP276_226</name>
</gene>
<sequence length="81" mass="9290">MYIEKQIESLDKDIEAVKQELRALQDIRARWKVLLAESPLRINKVPDWAENEPKALPQLCSCGQKQHPAGQGECPNHWGIE</sequence>
<evidence type="ECO:0000313" key="1">
    <source>
        <dbReference type="EMBL" id="CAB4131493.1"/>
    </source>
</evidence>
<evidence type="ECO:0000313" key="2">
    <source>
        <dbReference type="EMBL" id="CAB4135270.1"/>
    </source>
</evidence>
<organism evidence="1">
    <name type="scientific">uncultured Caudovirales phage</name>
    <dbReference type="NCBI Taxonomy" id="2100421"/>
    <lineage>
        <taxon>Viruses</taxon>
        <taxon>Duplodnaviria</taxon>
        <taxon>Heunggongvirae</taxon>
        <taxon>Uroviricota</taxon>
        <taxon>Caudoviricetes</taxon>
        <taxon>Peduoviridae</taxon>
        <taxon>Maltschvirus</taxon>
        <taxon>Maltschvirus maltsch</taxon>
    </lineage>
</organism>
<protein>
    <submittedName>
        <fullName evidence="1">Uncharacterized protein</fullName>
    </submittedName>
</protein>
<accession>A0A6J5LDQ2</accession>
<dbReference type="EMBL" id="LR796294">
    <property type="protein sequence ID" value="CAB4135270.1"/>
    <property type="molecule type" value="Genomic_DNA"/>
</dbReference>
<name>A0A6J5LDQ2_9CAUD</name>
<proteinExistence type="predicted"/>
<reference evidence="1" key="1">
    <citation type="submission" date="2020-04" db="EMBL/GenBank/DDBJ databases">
        <authorList>
            <person name="Chiriac C."/>
            <person name="Salcher M."/>
            <person name="Ghai R."/>
            <person name="Kavagutti S V."/>
        </authorList>
    </citation>
    <scope>NUCLEOTIDE SEQUENCE</scope>
</reference>
<dbReference type="EMBL" id="LR796249">
    <property type="protein sequence ID" value="CAB4131493.1"/>
    <property type="molecule type" value="Genomic_DNA"/>
</dbReference>